<proteinExistence type="predicted"/>
<reference evidence="1" key="1">
    <citation type="submission" date="2021-01" db="EMBL/GenBank/DDBJ databases">
        <authorList>
            <person name="Corre E."/>
            <person name="Pelletier E."/>
            <person name="Niang G."/>
            <person name="Scheremetjew M."/>
            <person name="Finn R."/>
            <person name="Kale V."/>
            <person name="Holt S."/>
            <person name="Cochrane G."/>
            <person name="Meng A."/>
            <person name="Brown T."/>
            <person name="Cohen L."/>
        </authorList>
    </citation>
    <scope>NUCLEOTIDE SEQUENCE</scope>
    <source>
        <strain evidence="1">CCMP1320</strain>
    </source>
</reference>
<accession>A0A7S3QLQ4</accession>
<dbReference type="AlphaFoldDB" id="A0A7S3QLQ4"/>
<sequence>MLCGCACVPVCVCVYGSATCGAWGSHVEHAVWVCMCARVCMCVCVWGLHVHQVSLARVCGGGAGMCLLHAMQQHVRTRLNALLQYMRTQLRTVQQRVRARFQQKRQCKVYQECAWHKKAHSVLPNAAEGVSRAHLAKDSESVSGCREMKVARVRHEVAEILWD</sequence>
<protein>
    <submittedName>
        <fullName evidence="1">Uncharacterized protein</fullName>
    </submittedName>
</protein>
<organism evidence="1">
    <name type="scientific">Dunaliella tertiolecta</name>
    <name type="common">Green alga</name>
    <dbReference type="NCBI Taxonomy" id="3047"/>
    <lineage>
        <taxon>Eukaryota</taxon>
        <taxon>Viridiplantae</taxon>
        <taxon>Chlorophyta</taxon>
        <taxon>core chlorophytes</taxon>
        <taxon>Chlorophyceae</taxon>
        <taxon>CS clade</taxon>
        <taxon>Chlamydomonadales</taxon>
        <taxon>Dunaliellaceae</taxon>
        <taxon>Dunaliella</taxon>
    </lineage>
</organism>
<evidence type="ECO:0000313" key="1">
    <source>
        <dbReference type="EMBL" id="CAE0486564.1"/>
    </source>
</evidence>
<gene>
    <name evidence="1" type="ORF">DTER00134_LOCUS1603</name>
</gene>
<dbReference type="EMBL" id="HBIP01003578">
    <property type="protein sequence ID" value="CAE0486564.1"/>
    <property type="molecule type" value="Transcribed_RNA"/>
</dbReference>
<name>A0A7S3QLQ4_DUNTE</name>